<dbReference type="EMBL" id="MRZV01000058">
    <property type="protein sequence ID" value="PIK60373.1"/>
    <property type="molecule type" value="Genomic_DNA"/>
</dbReference>
<dbReference type="AlphaFoldDB" id="A0A2G8LJD5"/>
<dbReference type="FunFam" id="3.30.70.270:FF:000026">
    <property type="entry name" value="Transposon Ty3-G Gag-Pol polyprotein"/>
    <property type="match status" value="1"/>
</dbReference>
<dbReference type="InterPro" id="IPR043502">
    <property type="entry name" value="DNA/RNA_pol_sf"/>
</dbReference>
<dbReference type="SUPFAM" id="SSF56672">
    <property type="entry name" value="DNA/RNA polymerases"/>
    <property type="match status" value="1"/>
</dbReference>
<dbReference type="Gene3D" id="3.30.70.270">
    <property type="match status" value="2"/>
</dbReference>
<proteinExistence type="predicted"/>
<accession>A0A2G8LJD5</accession>
<dbReference type="PANTHER" id="PTHR37984">
    <property type="entry name" value="PROTEIN CBG26694"/>
    <property type="match status" value="1"/>
</dbReference>
<feature type="domain" description="Reverse transcriptase/retrotransposon-derived protein RNase H-like" evidence="1">
    <location>
        <begin position="467"/>
        <end position="539"/>
    </location>
</feature>
<comment type="caution">
    <text evidence="2">The sequence shown here is derived from an EMBL/GenBank/DDBJ whole genome shotgun (WGS) entry which is preliminary data.</text>
</comment>
<evidence type="ECO:0000313" key="2">
    <source>
        <dbReference type="EMBL" id="PIK60373.1"/>
    </source>
</evidence>
<dbReference type="InterPro" id="IPR050951">
    <property type="entry name" value="Retrovirus_Pol_polyprotein"/>
</dbReference>
<dbReference type="OrthoDB" id="775972at2759"/>
<dbReference type="Proteomes" id="UP000230750">
    <property type="component" value="Unassembled WGS sequence"/>
</dbReference>
<evidence type="ECO:0000313" key="3">
    <source>
        <dbReference type="Proteomes" id="UP000230750"/>
    </source>
</evidence>
<name>A0A2G8LJD5_STIJA</name>
<organism evidence="2 3">
    <name type="scientific">Stichopus japonicus</name>
    <name type="common">Sea cucumber</name>
    <dbReference type="NCBI Taxonomy" id="307972"/>
    <lineage>
        <taxon>Eukaryota</taxon>
        <taxon>Metazoa</taxon>
        <taxon>Echinodermata</taxon>
        <taxon>Eleutherozoa</taxon>
        <taxon>Echinozoa</taxon>
        <taxon>Holothuroidea</taxon>
        <taxon>Aspidochirotacea</taxon>
        <taxon>Aspidochirotida</taxon>
        <taxon>Stichopodidae</taxon>
        <taxon>Apostichopus</taxon>
    </lineage>
</organism>
<dbReference type="Pfam" id="PF17919">
    <property type="entry name" value="RT_RNaseH_2"/>
    <property type="match status" value="1"/>
</dbReference>
<gene>
    <name evidence="2" type="ORF">BSL78_02671</name>
</gene>
<dbReference type="PANTHER" id="PTHR37984:SF8">
    <property type="entry name" value="CCHC-TYPE DOMAIN-CONTAINING PROTEIN"/>
    <property type="match status" value="1"/>
</dbReference>
<keyword evidence="3" id="KW-1185">Reference proteome</keyword>
<dbReference type="InterPro" id="IPR043128">
    <property type="entry name" value="Rev_trsase/Diguanyl_cyclase"/>
</dbReference>
<evidence type="ECO:0000259" key="1">
    <source>
        <dbReference type="Pfam" id="PF17919"/>
    </source>
</evidence>
<sequence length="540" mass="60737">MSGVQVPLPPKLNLQGNLKKNWEQFKQLWDSYEIVTNLVTKDDKGPSETFDEYVVRLRILASTCEFGALKDELIRDRIVCGITSRNVRKRLLQTPNLDLTKCINECKAAEVTQAQLKGMACEEGGSSVNYVKHKTRSKYSRKSKAGFTDNCKFCGKKHELQKLKCPAYGKTCTSCGKQNHFASKCTNKDSFKQKAKFVRQVEVESDENESDSLCSSSEESVLSVTLEGEVNCVNFDKDSPFETKIFATLEVNGNPIKMQVDSGATCNVIADKHLPPEVVVKQTNQKLTMYSVVGQSDILRDYKDVFEGFGHMPGIGTNECRLASVLLELFQQKIDQNLEGLSGVFVIADDILITGTGNTVEEANADHVTNLKRFLQRCRERSIKLNKDKFEYKCEEVAFIGHVLSKEGLRPDPRKVEAILKMPKPENVADIQRFVGMVKYLSKFLPALSDKSEPLRRLTHKDVDWTWSIEQDRALAEIKQLVTTAPVLKYFNPDSQTEGQGDASEKGLGFCLIQNGQPITYCSRALTPAETRYSQIEKNY</sequence>
<protein>
    <recommendedName>
        <fullName evidence="1">Reverse transcriptase/retrotransposon-derived protein RNase H-like domain-containing protein</fullName>
    </recommendedName>
</protein>
<reference evidence="2 3" key="1">
    <citation type="journal article" date="2017" name="PLoS Biol.">
        <title>The sea cucumber genome provides insights into morphological evolution and visceral regeneration.</title>
        <authorList>
            <person name="Zhang X."/>
            <person name="Sun L."/>
            <person name="Yuan J."/>
            <person name="Sun Y."/>
            <person name="Gao Y."/>
            <person name="Zhang L."/>
            <person name="Li S."/>
            <person name="Dai H."/>
            <person name="Hamel J.F."/>
            <person name="Liu C."/>
            <person name="Yu Y."/>
            <person name="Liu S."/>
            <person name="Lin W."/>
            <person name="Guo K."/>
            <person name="Jin S."/>
            <person name="Xu P."/>
            <person name="Storey K.B."/>
            <person name="Huan P."/>
            <person name="Zhang T."/>
            <person name="Zhou Y."/>
            <person name="Zhang J."/>
            <person name="Lin C."/>
            <person name="Li X."/>
            <person name="Xing L."/>
            <person name="Huo D."/>
            <person name="Sun M."/>
            <person name="Wang L."/>
            <person name="Mercier A."/>
            <person name="Li F."/>
            <person name="Yang H."/>
            <person name="Xiang J."/>
        </authorList>
    </citation>
    <scope>NUCLEOTIDE SEQUENCE [LARGE SCALE GENOMIC DNA]</scope>
    <source>
        <strain evidence="2">Shaxun</strain>
        <tissue evidence="2">Muscle</tissue>
    </source>
</reference>
<dbReference type="InterPro" id="IPR041577">
    <property type="entry name" value="RT_RNaseH_2"/>
</dbReference>